<reference evidence="5" key="2">
    <citation type="submission" date="2021-08" db="EMBL/GenBank/DDBJ databases">
        <authorList>
            <person name="Eriksson T."/>
        </authorList>
    </citation>
    <scope>NUCLEOTIDE SEQUENCE</scope>
    <source>
        <strain evidence="5">Stoneville</strain>
        <tissue evidence="5">Whole head</tissue>
    </source>
</reference>
<dbReference type="InterPro" id="IPR002104">
    <property type="entry name" value="Integrase_catalytic"/>
</dbReference>
<accession>A0A8J6HD89</accession>
<evidence type="ECO:0000256" key="2">
    <source>
        <dbReference type="ARBA" id="ARBA00023172"/>
    </source>
</evidence>
<dbReference type="Pfam" id="PF00589">
    <property type="entry name" value="Phage_integrase"/>
    <property type="match status" value="1"/>
</dbReference>
<keyword evidence="1" id="KW-0238">DNA-binding</keyword>
<dbReference type="GO" id="GO:0006310">
    <property type="term" value="P:DNA recombination"/>
    <property type="evidence" value="ECO:0007669"/>
    <property type="project" value="UniProtKB-KW"/>
</dbReference>
<dbReference type="InterPro" id="IPR001969">
    <property type="entry name" value="Aspartic_peptidase_AS"/>
</dbReference>
<dbReference type="GO" id="GO:0004190">
    <property type="term" value="F:aspartic-type endopeptidase activity"/>
    <property type="evidence" value="ECO:0007669"/>
    <property type="project" value="InterPro"/>
</dbReference>
<protein>
    <recommendedName>
        <fullName evidence="4">Tyr recombinase domain-containing protein</fullName>
    </recommendedName>
</protein>
<dbReference type="Proteomes" id="UP000719412">
    <property type="component" value="Unassembled WGS sequence"/>
</dbReference>
<feature type="region of interest" description="Disordered" evidence="3">
    <location>
        <begin position="380"/>
        <end position="408"/>
    </location>
</feature>
<dbReference type="InterPro" id="IPR013762">
    <property type="entry name" value="Integrase-like_cat_sf"/>
</dbReference>
<dbReference type="InterPro" id="IPR011010">
    <property type="entry name" value="DNA_brk_join_enz"/>
</dbReference>
<keyword evidence="2" id="KW-0233">DNA recombination</keyword>
<dbReference type="GO" id="GO:0015074">
    <property type="term" value="P:DNA integration"/>
    <property type="evidence" value="ECO:0007669"/>
    <property type="project" value="InterPro"/>
</dbReference>
<evidence type="ECO:0000256" key="3">
    <source>
        <dbReference type="SAM" id="MobiDB-lite"/>
    </source>
</evidence>
<reference evidence="5" key="1">
    <citation type="journal article" date="2020" name="J Insects Food Feed">
        <title>The yellow mealworm (Tenebrio molitor) genome: a resource for the emerging insects as food and feed industry.</title>
        <authorList>
            <person name="Eriksson T."/>
            <person name="Andere A."/>
            <person name="Kelstrup H."/>
            <person name="Emery V."/>
            <person name="Picard C."/>
        </authorList>
    </citation>
    <scope>NUCLEOTIDE SEQUENCE</scope>
    <source>
        <strain evidence="5">Stoneville</strain>
        <tissue evidence="5">Whole head</tissue>
    </source>
</reference>
<keyword evidence="6" id="KW-1185">Reference proteome</keyword>
<dbReference type="GO" id="GO:0006508">
    <property type="term" value="P:proteolysis"/>
    <property type="evidence" value="ECO:0007669"/>
    <property type="project" value="InterPro"/>
</dbReference>
<feature type="domain" description="Tyr recombinase" evidence="4">
    <location>
        <begin position="118"/>
        <end position="310"/>
    </location>
</feature>
<dbReference type="SUPFAM" id="SSF56349">
    <property type="entry name" value="DNA breaking-rejoining enzymes"/>
    <property type="match status" value="1"/>
</dbReference>
<dbReference type="PROSITE" id="PS00141">
    <property type="entry name" value="ASP_PROTEASE"/>
    <property type="match status" value="1"/>
</dbReference>
<dbReference type="PROSITE" id="PS51898">
    <property type="entry name" value="TYR_RECOMBINASE"/>
    <property type="match status" value="1"/>
</dbReference>
<name>A0A8J6HD89_TENMO</name>
<organism evidence="5 6">
    <name type="scientific">Tenebrio molitor</name>
    <name type="common">Yellow mealworm beetle</name>
    <dbReference type="NCBI Taxonomy" id="7067"/>
    <lineage>
        <taxon>Eukaryota</taxon>
        <taxon>Metazoa</taxon>
        <taxon>Ecdysozoa</taxon>
        <taxon>Arthropoda</taxon>
        <taxon>Hexapoda</taxon>
        <taxon>Insecta</taxon>
        <taxon>Pterygota</taxon>
        <taxon>Neoptera</taxon>
        <taxon>Endopterygota</taxon>
        <taxon>Coleoptera</taxon>
        <taxon>Polyphaga</taxon>
        <taxon>Cucujiformia</taxon>
        <taxon>Tenebrionidae</taxon>
        <taxon>Tenebrio</taxon>
    </lineage>
</organism>
<evidence type="ECO:0000259" key="4">
    <source>
        <dbReference type="PROSITE" id="PS51898"/>
    </source>
</evidence>
<sequence length="515" mass="57154">MAGIVEDQDKTEAFVPPAVLHEALDALNKVVPAKSKHSYEKEYAIFCEWRKRKQARGVDENIMLAYISERPKNAKPSSLWSYYSQLKKMLSVKENIDISRFHQVSAFLKQQSVGHRPKKSKAFTLEEMERFLDTASDDEYLLLKVVLIVGVFGGCRIGELVSMLVDHVDDRGSVIVVEIPDTKTHKPRRFTIINGNNTVHAVDVFRKYKMLRPENISHKRLFINYRNKKCTVQPVGVNTLSKFLQKMAQFIGLQNPEEYTGHSFRRSSATLLADSGADITVVKRHGGWRSHSVVEGYIEDSLNNKIEISRKIINQSSTIIQNESALDLAACSSGSNAASSFSPRSMYKILDEGQGQGLWETLASMTYPQLGIVNLVEDSDSDLENSDDDEDEAVSGGGPKSLRERRRDVSAKLRRGYRDFGVLSGNGWLGTMDLGLCGCGLGMLIVRLRNALSLLLAKANDACQVPQTSGTDYHSGSSVPRNSDSTYTMSDVADQHSASPAKRYGFLVPLGGTTC</sequence>
<dbReference type="PANTHER" id="PTHR30349:SF41">
    <property type="entry name" value="INTEGRASE_RECOMBINASE PROTEIN MJ0367-RELATED"/>
    <property type="match status" value="1"/>
</dbReference>
<dbReference type="InterPro" id="IPR050090">
    <property type="entry name" value="Tyrosine_recombinase_XerCD"/>
</dbReference>
<proteinExistence type="predicted"/>
<dbReference type="GO" id="GO:0003677">
    <property type="term" value="F:DNA binding"/>
    <property type="evidence" value="ECO:0007669"/>
    <property type="project" value="UniProtKB-KW"/>
</dbReference>
<evidence type="ECO:0000256" key="1">
    <source>
        <dbReference type="ARBA" id="ARBA00023125"/>
    </source>
</evidence>
<evidence type="ECO:0000313" key="6">
    <source>
        <dbReference type="Proteomes" id="UP000719412"/>
    </source>
</evidence>
<dbReference type="EMBL" id="JABDTM020025950">
    <property type="protein sequence ID" value="KAH0812554.1"/>
    <property type="molecule type" value="Genomic_DNA"/>
</dbReference>
<comment type="caution">
    <text evidence="5">The sequence shown here is derived from an EMBL/GenBank/DDBJ whole genome shotgun (WGS) entry which is preliminary data.</text>
</comment>
<dbReference type="AlphaFoldDB" id="A0A8J6HD89"/>
<feature type="region of interest" description="Disordered" evidence="3">
    <location>
        <begin position="466"/>
        <end position="485"/>
    </location>
</feature>
<dbReference type="PANTHER" id="PTHR30349">
    <property type="entry name" value="PHAGE INTEGRASE-RELATED"/>
    <property type="match status" value="1"/>
</dbReference>
<gene>
    <name evidence="5" type="ORF">GEV33_010235</name>
</gene>
<dbReference type="CDD" id="cd00397">
    <property type="entry name" value="DNA_BRE_C"/>
    <property type="match status" value="1"/>
</dbReference>
<evidence type="ECO:0000313" key="5">
    <source>
        <dbReference type="EMBL" id="KAH0812554.1"/>
    </source>
</evidence>
<dbReference type="Gene3D" id="1.10.443.10">
    <property type="entry name" value="Intergrase catalytic core"/>
    <property type="match status" value="1"/>
</dbReference>
<feature type="compositionally biased region" description="Acidic residues" evidence="3">
    <location>
        <begin position="380"/>
        <end position="393"/>
    </location>
</feature>